<reference evidence="1" key="1">
    <citation type="submission" date="2020-05" db="EMBL/GenBank/DDBJ databases">
        <authorList>
            <person name="Chiriac C."/>
            <person name="Salcher M."/>
            <person name="Ghai R."/>
            <person name="Kavagutti S V."/>
        </authorList>
    </citation>
    <scope>NUCLEOTIDE SEQUENCE</scope>
</reference>
<accession>A0A6J7UN33</accession>
<proteinExistence type="predicted"/>
<sequence length="152" mass="17574">MGQLGDCHRQDPGDTDRFRRQENRRSVRIRDRVAIAHGLIPFGFHLAAKDAIYQEDKLRSHCVREFQKSFRRSLALSSCSQGNQKRCRRRDPCQRCAGCDRLKVRRESANITQSCDSCCIANHCLRVCQMSASPRQSHNIRTARSPHHRATR</sequence>
<evidence type="ECO:0000313" key="1">
    <source>
        <dbReference type="EMBL" id="CAB5067361.1"/>
    </source>
</evidence>
<dbReference type="AlphaFoldDB" id="A0A6J7UN33"/>
<protein>
    <submittedName>
        <fullName evidence="1">Unannotated protein</fullName>
    </submittedName>
</protein>
<gene>
    <name evidence="1" type="ORF">UFOPK4345_01201</name>
</gene>
<dbReference type="EMBL" id="CAFBQV010000222">
    <property type="protein sequence ID" value="CAB5067361.1"/>
    <property type="molecule type" value="Genomic_DNA"/>
</dbReference>
<organism evidence="1">
    <name type="scientific">freshwater metagenome</name>
    <dbReference type="NCBI Taxonomy" id="449393"/>
    <lineage>
        <taxon>unclassified sequences</taxon>
        <taxon>metagenomes</taxon>
        <taxon>ecological metagenomes</taxon>
    </lineage>
</organism>
<name>A0A6J7UN33_9ZZZZ</name>